<sequence length="178" mass="19926">MSQFDLANDVVSRLLSHLLKYEETQMAGLETGLGAMKEALVAEIDVLRRRLQPRRYTEAATHDTLVLLQHAQAMLGLPSTTDSLDDQCRQHAAQMDQLHTIRDTVRAEYRNHLDAQLEALRLLKSARDGLELPTYSSLEALESAKNQITDGIAHASSVFQGYQNIVLHQAVATRRPQP</sequence>
<keyword evidence="2" id="KW-1185">Reference proteome</keyword>
<name>A0A067BHW7_SAPPC</name>
<dbReference type="KEGG" id="spar:SPRG_16476"/>
<reference evidence="1 2" key="1">
    <citation type="journal article" date="2013" name="PLoS Genet.">
        <title>Distinctive expansion of potential virulence genes in the genome of the oomycete fish pathogen Saprolegnia parasitica.</title>
        <authorList>
            <person name="Jiang R.H."/>
            <person name="de Bruijn I."/>
            <person name="Haas B.J."/>
            <person name="Belmonte R."/>
            <person name="Lobach L."/>
            <person name="Christie J."/>
            <person name="van den Ackerveken G."/>
            <person name="Bottin A."/>
            <person name="Bulone V."/>
            <person name="Diaz-Moreno S.M."/>
            <person name="Dumas B."/>
            <person name="Fan L."/>
            <person name="Gaulin E."/>
            <person name="Govers F."/>
            <person name="Grenville-Briggs L.J."/>
            <person name="Horner N.R."/>
            <person name="Levin J.Z."/>
            <person name="Mammella M."/>
            <person name="Meijer H.J."/>
            <person name="Morris P."/>
            <person name="Nusbaum C."/>
            <person name="Oome S."/>
            <person name="Phillips A.J."/>
            <person name="van Rooyen D."/>
            <person name="Rzeszutek E."/>
            <person name="Saraiva M."/>
            <person name="Secombes C.J."/>
            <person name="Seidl M.F."/>
            <person name="Snel B."/>
            <person name="Stassen J.H."/>
            <person name="Sykes S."/>
            <person name="Tripathy S."/>
            <person name="van den Berg H."/>
            <person name="Vega-Arreguin J.C."/>
            <person name="Wawra S."/>
            <person name="Young S.K."/>
            <person name="Zeng Q."/>
            <person name="Dieguez-Uribeondo J."/>
            <person name="Russ C."/>
            <person name="Tyler B.M."/>
            <person name="van West P."/>
        </authorList>
    </citation>
    <scope>NUCLEOTIDE SEQUENCE [LARGE SCALE GENOMIC DNA]</scope>
    <source>
        <strain evidence="1 2">CBS 223.65</strain>
    </source>
</reference>
<accession>A0A067BHW7</accession>
<dbReference type="Proteomes" id="UP000030745">
    <property type="component" value="Unassembled WGS sequence"/>
</dbReference>
<dbReference type="GeneID" id="24138098"/>
<dbReference type="RefSeq" id="XP_012211293.1">
    <property type="nucleotide sequence ID" value="XM_012355903.1"/>
</dbReference>
<dbReference type="AlphaFoldDB" id="A0A067BHW7"/>
<dbReference type="EMBL" id="KK583519">
    <property type="protein sequence ID" value="KDO17994.1"/>
    <property type="molecule type" value="Genomic_DNA"/>
</dbReference>
<organism evidence="1 2">
    <name type="scientific">Saprolegnia parasitica (strain CBS 223.65)</name>
    <dbReference type="NCBI Taxonomy" id="695850"/>
    <lineage>
        <taxon>Eukaryota</taxon>
        <taxon>Sar</taxon>
        <taxon>Stramenopiles</taxon>
        <taxon>Oomycota</taxon>
        <taxon>Saprolegniomycetes</taxon>
        <taxon>Saprolegniales</taxon>
        <taxon>Saprolegniaceae</taxon>
        <taxon>Saprolegnia</taxon>
    </lineage>
</organism>
<protein>
    <submittedName>
        <fullName evidence="1">Uncharacterized protein</fullName>
    </submittedName>
</protein>
<evidence type="ECO:0000313" key="1">
    <source>
        <dbReference type="EMBL" id="KDO17994.1"/>
    </source>
</evidence>
<proteinExistence type="predicted"/>
<gene>
    <name evidence="1" type="ORF">SPRG_16476</name>
</gene>
<evidence type="ECO:0000313" key="2">
    <source>
        <dbReference type="Proteomes" id="UP000030745"/>
    </source>
</evidence>
<dbReference type="OrthoDB" id="72002at2759"/>
<dbReference type="VEuPathDB" id="FungiDB:SPRG_16476"/>